<dbReference type="EMBL" id="JAAAML010000001">
    <property type="protein sequence ID" value="MCO6406744.1"/>
    <property type="molecule type" value="Genomic_DNA"/>
</dbReference>
<comment type="caution">
    <text evidence="1">The sequence shown here is derived from an EMBL/GenBank/DDBJ whole genome shotgun (WGS) entry which is preliminary data.</text>
</comment>
<dbReference type="RefSeq" id="WP_252914295.1">
    <property type="nucleotide sequence ID" value="NZ_JAAAML010000001.1"/>
</dbReference>
<accession>A0ABT1CKL5</accession>
<keyword evidence="2" id="KW-1185">Reference proteome</keyword>
<name>A0ABT1CKL5_9HYPH</name>
<gene>
    <name evidence="1" type="ORF">GTW23_01040</name>
</gene>
<evidence type="ECO:0000313" key="2">
    <source>
        <dbReference type="Proteomes" id="UP001320715"/>
    </source>
</evidence>
<dbReference type="InterPro" id="IPR027266">
    <property type="entry name" value="TrmE/GcvT-like"/>
</dbReference>
<dbReference type="Pfam" id="PF04268">
    <property type="entry name" value="SoxG"/>
    <property type="match status" value="1"/>
</dbReference>
<dbReference type="InterPro" id="IPR007375">
    <property type="entry name" value="SoxG"/>
</dbReference>
<dbReference type="Gene3D" id="3.30.70.1520">
    <property type="entry name" value="Heterotetrameric sarcosine oxidase"/>
    <property type="match status" value="1"/>
</dbReference>
<reference evidence="1 2" key="1">
    <citation type="submission" date="2020-01" db="EMBL/GenBank/DDBJ databases">
        <title>Genomes of bacteria type strains.</title>
        <authorList>
            <person name="Chen J."/>
            <person name="Zhu S."/>
            <person name="Yang J."/>
        </authorList>
    </citation>
    <scope>NUCLEOTIDE SEQUENCE [LARGE SCALE GENOMIC DNA]</scope>
    <source>
        <strain evidence="1 2">DSM 16655</strain>
    </source>
</reference>
<proteinExistence type="predicted"/>
<organism evidence="1 2">
    <name type="scientific">Hoeflea alexandrii</name>
    <dbReference type="NCBI Taxonomy" id="288436"/>
    <lineage>
        <taxon>Bacteria</taxon>
        <taxon>Pseudomonadati</taxon>
        <taxon>Pseudomonadota</taxon>
        <taxon>Alphaproteobacteria</taxon>
        <taxon>Hyphomicrobiales</taxon>
        <taxon>Rhizobiaceae</taxon>
        <taxon>Hoeflea</taxon>
    </lineage>
</organism>
<sequence>MADIAHANRIEPLSGRVGGAAGVSLTPAGAAYRVSLRVDPAAAKTVSKKLGLELPMTPKTSVQNDKGRLAAWLGPDEWLIIDENADPLKDLEKITTLHSAVDISHRNTAVLVSGNGARATVQSGCPQNLSDRVFPVGSATRTVMGKIEVVIIRTGEDDYRVECWRSFSDYAFILLSEAARDCLA</sequence>
<dbReference type="Proteomes" id="UP001320715">
    <property type="component" value="Unassembled WGS sequence"/>
</dbReference>
<dbReference type="Gene3D" id="3.30.1360.120">
    <property type="entry name" value="Probable tRNA modification gtpase trme, domain 1"/>
    <property type="match status" value="1"/>
</dbReference>
<protein>
    <submittedName>
        <fullName evidence="1">Sarcosine oxidase subunit gamma</fullName>
    </submittedName>
</protein>
<dbReference type="SUPFAM" id="SSF103025">
    <property type="entry name" value="Folate-binding domain"/>
    <property type="match status" value="1"/>
</dbReference>
<evidence type="ECO:0000313" key="1">
    <source>
        <dbReference type="EMBL" id="MCO6406744.1"/>
    </source>
</evidence>